<feature type="domain" description="TFIIS N-terminal" evidence="3">
    <location>
        <begin position="371"/>
        <end position="449"/>
    </location>
</feature>
<evidence type="ECO:0000313" key="4">
    <source>
        <dbReference type="EMBL" id="KAE9403791.1"/>
    </source>
</evidence>
<feature type="compositionally biased region" description="Low complexity" evidence="2">
    <location>
        <begin position="574"/>
        <end position="606"/>
    </location>
</feature>
<feature type="compositionally biased region" description="Low complexity" evidence="2">
    <location>
        <begin position="146"/>
        <end position="180"/>
    </location>
</feature>
<dbReference type="GO" id="GO:0008157">
    <property type="term" value="F:protein phosphatase 1 binding"/>
    <property type="evidence" value="ECO:0007669"/>
    <property type="project" value="TreeGrafter"/>
</dbReference>
<feature type="compositionally biased region" description="Basic residues" evidence="2">
    <location>
        <begin position="913"/>
        <end position="923"/>
    </location>
</feature>
<dbReference type="Pfam" id="PF08711">
    <property type="entry name" value="Med26"/>
    <property type="match status" value="1"/>
</dbReference>
<name>A0A6A4I0E1_9AGAR</name>
<feature type="region of interest" description="Disordered" evidence="2">
    <location>
        <begin position="143"/>
        <end position="194"/>
    </location>
</feature>
<dbReference type="PROSITE" id="PS51319">
    <property type="entry name" value="TFIIS_N"/>
    <property type="match status" value="1"/>
</dbReference>
<feature type="compositionally biased region" description="Polar residues" evidence="2">
    <location>
        <begin position="228"/>
        <end position="245"/>
    </location>
</feature>
<dbReference type="GO" id="GO:0072357">
    <property type="term" value="C:PTW/PP1 phosphatase complex"/>
    <property type="evidence" value="ECO:0007669"/>
    <property type="project" value="TreeGrafter"/>
</dbReference>
<feature type="compositionally biased region" description="Low complexity" evidence="2">
    <location>
        <begin position="867"/>
        <end position="876"/>
    </location>
</feature>
<dbReference type="AlphaFoldDB" id="A0A6A4I0E1"/>
<dbReference type="InterPro" id="IPR035441">
    <property type="entry name" value="TFIIS/LEDGF_dom_sf"/>
</dbReference>
<keyword evidence="1" id="KW-0539">Nucleus</keyword>
<dbReference type="PANTHER" id="PTHR46557:SF1">
    <property type="entry name" value="SERINE_THREONINE-PROTEIN PHOSPHATASE 1 REGULATORY SUBUNIT 10"/>
    <property type="match status" value="1"/>
</dbReference>
<feature type="compositionally biased region" description="Polar residues" evidence="2">
    <location>
        <begin position="254"/>
        <end position="270"/>
    </location>
</feature>
<proteinExistence type="predicted"/>
<feature type="compositionally biased region" description="Low complexity" evidence="2">
    <location>
        <begin position="496"/>
        <end position="505"/>
    </location>
</feature>
<dbReference type="InterPro" id="IPR017923">
    <property type="entry name" value="TFIIS_N"/>
</dbReference>
<accession>A0A6A4I0E1</accession>
<evidence type="ECO:0000256" key="1">
    <source>
        <dbReference type="PROSITE-ProRule" id="PRU00649"/>
    </source>
</evidence>
<dbReference type="PANTHER" id="PTHR46557">
    <property type="entry name" value="SERINE/THREONINE-PROTEIN PHOSPHATASE 1 REGULATORY SUBUNIT 10-RELATED"/>
    <property type="match status" value="1"/>
</dbReference>
<feature type="compositionally biased region" description="Low complexity" evidence="2">
    <location>
        <begin position="33"/>
        <end position="45"/>
    </location>
</feature>
<feature type="region of interest" description="Disordered" evidence="2">
    <location>
        <begin position="570"/>
        <end position="609"/>
    </location>
</feature>
<feature type="compositionally biased region" description="Pro residues" evidence="2">
    <location>
        <begin position="287"/>
        <end position="297"/>
    </location>
</feature>
<dbReference type="SUPFAM" id="SSF47676">
    <property type="entry name" value="Conserved domain common to transcription factors TFIIS, elongin A, CRSP70"/>
    <property type="match status" value="1"/>
</dbReference>
<sequence>MEQTNFYTTWLTQQTAQTSSPSSFDDWSKERPATTTHASSTTSAALPDMNDIFTELGAPASPASTSPSSSFYNAQNYYVQAPYNSIPYGSTWSGPSNPSTAVPLSSYSSLNGATSSMVQPTQRPSQSPTQSTQMVIDPILVSMNGTSTQPTSQPQRSYSQTPTQPSSTPQQQQPQSQPYSFSNMSIYHPNHNVSPSLLQQYLPNLHQQHQQHQQLHLQQPQPQQPQQIAQGTLSPQSLHSPSSFTAIPPGSFYSPPSAQSQYSHQIQPIASTSNSTSTTPTASSSQPTPPPPPPGPSPAEKRAQLYTAIKPLLQASNFTGAGAVQTLAQRLDDYGITEVDAQLRMEVLTKIRDGAGNHYFRAWGENPIALELTREWLKQAYAAKQDNPLSETIMPILHIIDRLPLTVESLKVSKLGKLVVKLVKEPPTPAIKDMASNIERRWRQLVDGASSKANVEDPKSKKRKLEVPTKAPPLSKKPAVGSATSTKPITVKKETASSSSLAKAASTKDAKSDSSFFSAPKAKPKLPSFKKAPPPAPGTAAAVLVKKEDANVAQPSSIDPFQEVLKSMAKGRKGSPAIGPSASATPPPGSSGTPPSAAGTPTTFAGNAGLTKLGKKKKSVTWAPDGSLEAIKLIERAIYDDEPVNVSACFSFSGRVLICSLVFFPLRIPFDALFSYTSFSVQQGIHLNLRDLHRGEGAALHAHLFEETVDWSEPLPIEIPIDIDYPPRGEQSEEKSVQERREQTALSALYMTDAQIPDTPAEASNTIPEEDVDKDVIVMTSGPDVDSVFWSSETIAAPPTNLTDILSQLSSGQFASLLGGSGGSGVNGGVMPIAGPGHDVMALNNVDPMSVQSLPPEQLQMLLQQLNPGTNNSYSNGSGGSSDQPWPNPANHYSQFGYEDTEQPRWSEGQARGRGRGRGKGRGGGRGEDGYRHSKRKPCSFFQSGRRANLKLS</sequence>
<feature type="compositionally biased region" description="Polar residues" evidence="2">
    <location>
        <begin position="181"/>
        <end position="194"/>
    </location>
</feature>
<feature type="region of interest" description="Disordered" evidence="2">
    <location>
        <begin position="206"/>
        <end position="300"/>
    </location>
</feature>
<feature type="compositionally biased region" description="Low complexity" evidence="2">
    <location>
        <begin position="206"/>
        <end position="227"/>
    </location>
</feature>
<keyword evidence="5" id="KW-1185">Reference proteome</keyword>
<feature type="region of interest" description="Disordered" evidence="2">
    <location>
        <begin position="867"/>
        <end position="953"/>
    </location>
</feature>
<dbReference type="Gene3D" id="1.20.930.10">
    <property type="entry name" value="Conserved domain common to transcription factors TFIIS, elongin A, CRSP70"/>
    <property type="match status" value="1"/>
</dbReference>
<protein>
    <recommendedName>
        <fullName evidence="3">TFIIS N-terminal domain-containing protein</fullName>
    </recommendedName>
</protein>
<organism evidence="4 5">
    <name type="scientific">Gymnopus androsaceus JB14</name>
    <dbReference type="NCBI Taxonomy" id="1447944"/>
    <lineage>
        <taxon>Eukaryota</taxon>
        <taxon>Fungi</taxon>
        <taxon>Dikarya</taxon>
        <taxon>Basidiomycota</taxon>
        <taxon>Agaricomycotina</taxon>
        <taxon>Agaricomycetes</taxon>
        <taxon>Agaricomycetidae</taxon>
        <taxon>Agaricales</taxon>
        <taxon>Marasmiineae</taxon>
        <taxon>Omphalotaceae</taxon>
        <taxon>Gymnopus</taxon>
    </lineage>
</organism>
<dbReference type="GO" id="GO:0000785">
    <property type="term" value="C:chromatin"/>
    <property type="evidence" value="ECO:0007669"/>
    <property type="project" value="TreeGrafter"/>
</dbReference>
<feature type="compositionally biased region" description="Low complexity" evidence="2">
    <location>
        <begin position="12"/>
        <end position="23"/>
    </location>
</feature>
<evidence type="ECO:0000256" key="2">
    <source>
        <dbReference type="SAM" id="MobiDB-lite"/>
    </source>
</evidence>
<evidence type="ECO:0000313" key="5">
    <source>
        <dbReference type="Proteomes" id="UP000799118"/>
    </source>
</evidence>
<comment type="subcellular location">
    <subcellularLocation>
        <location evidence="1">Nucleus</location>
    </subcellularLocation>
</comment>
<feature type="compositionally biased region" description="Polar residues" evidence="2">
    <location>
        <begin position="1"/>
        <end position="11"/>
    </location>
</feature>
<dbReference type="EMBL" id="ML769422">
    <property type="protein sequence ID" value="KAE9403791.1"/>
    <property type="molecule type" value="Genomic_DNA"/>
</dbReference>
<reference evidence="4" key="1">
    <citation type="journal article" date="2019" name="Environ. Microbiol.">
        <title>Fungal ecological strategies reflected in gene transcription - a case study of two litter decomposers.</title>
        <authorList>
            <person name="Barbi F."/>
            <person name="Kohler A."/>
            <person name="Barry K."/>
            <person name="Baskaran P."/>
            <person name="Daum C."/>
            <person name="Fauchery L."/>
            <person name="Ihrmark K."/>
            <person name="Kuo A."/>
            <person name="LaButti K."/>
            <person name="Lipzen A."/>
            <person name="Morin E."/>
            <person name="Grigoriev I.V."/>
            <person name="Henrissat B."/>
            <person name="Lindahl B."/>
            <person name="Martin F."/>
        </authorList>
    </citation>
    <scope>NUCLEOTIDE SEQUENCE</scope>
    <source>
        <strain evidence="4">JB14</strain>
    </source>
</reference>
<dbReference type="OrthoDB" id="6159439at2759"/>
<gene>
    <name evidence="4" type="ORF">BT96DRAFT_474354</name>
</gene>
<evidence type="ECO:0000259" key="3">
    <source>
        <dbReference type="PROSITE" id="PS51319"/>
    </source>
</evidence>
<dbReference type="Proteomes" id="UP000799118">
    <property type="component" value="Unassembled WGS sequence"/>
</dbReference>
<dbReference type="GO" id="GO:0005634">
    <property type="term" value="C:nucleus"/>
    <property type="evidence" value="ECO:0007669"/>
    <property type="project" value="UniProtKB-SubCell"/>
</dbReference>
<feature type="compositionally biased region" description="Low complexity" evidence="2">
    <location>
        <begin position="271"/>
        <end position="286"/>
    </location>
</feature>
<feature type="region of interest" description="Disordered" evidence="2">
    <location>
        <begin position="1"/>
        <end position="47"/>
    </location>
</feature>
<feature type="region of interest" description="Disordered" evidence="2">
    <location>
        <begin position="449"/>
        <end position="540"/>
    </location>
</feature>